<feature type="transmembrane region" description="Helical" evidence="5">
    <location>
        <begin position="91"/>
        <end position="110"/>
    </location>
</feature>
<keyword evidence="7" id="KW-1185">Reference proteome</keyword>
<dbReference type="PANTHER" id="PTHR12151:SF5">
    <property type="entry name" value="AT19154P"/>
    <property type="match status" value="1"/>
</dbReference>
<evidence type="ECO:0000256" key="1">
    <source>
        <dbReference type="ARBA" id="ARBA00010996"/>
    </source>
</evidence>
<comment type="similarity">
    <text evidence="1">Belongs to the SCO1/2 family.</text>
</comment>
<dbReference type="OrthoDB" id="270009at2759"/>
<dbReference type="Proteomes" id="UP000095009">
    <property type="component" value="Unassembled WGS sequence"/>
</dbReference>
<dbReference type="PANTHER" id="PTHR12151">
    <property type="entry name" value="ELECTRON TRANSPORT PROTIN SCO1/SENC FAMILY MEMBER"/>
    <property type="match status" value="1"/>
</dbReference>
<feature type="binding site" evidence="2">
    <location>
        <position position="171"/>
    </location>
    <ligand>
        <name>Cu cation</name>
        <dbReference type="ChEBI" id="CHEBI:23378"/>
    </ligand>
</feature>
<reference evidence="6 7" key="1">
    <citation type="journal article" date="2016" name="Proc. Natl. Acad. Sci. U.S.A.">
        <title>Comparative genomics of biotechnologically important yeasts.</title>
        <authorList>
            <person name="Riley R."/>
            <person name="Haridas S."/>
            <person name="Wolfe K.H."/>
            <person name="Lopes M.R."/>
            <person name="Hittinger C.T."/>
            <person name="Goeker M."/>
            <person name="Salamov A.A."/>
            <person name="Wisecaver J.H."/>
            <person name="Long T.M."/>
            <person name="Calvey C.H."/>
            <person name="Aerts A.L."/>
            <person name="Barry K.W."/>
            <person name="Choi C."/>
            <person name="Clum A."/>
            <person name="Coughlan A.Y."/>
            <person name="Deshpande S."/>
            <person name="Douglass A.P."/>
            <person name="Hanson S.J."/>
            <person name="Klenk H.-P."/>
            <person name="LaButti K.M."/>
            <person name="Lapidus A."/>
            <person name="Lindquist E.A."/>
            <person name="Lipzen A.M."/>
            <person name="Meier-Kolthoff J.P."/>
            <person name="Ohm R.A."/>
            <person name="Otillar R.P."/>
            <person name="Pangilinan J.L."/>
            <person name="Peng Y."/>
            <person name="Rokas A."/>
            <person name="Rosa C.A."/>
            <person name="Scheuner C."/>
            <person name="Sibirny A.A."/>
            <person name="Slot J.C."/>
            <person name="Stielow J.B."/>
            <person name="Sun H."/>
            <person name="Kurtzman C.P."/>
            <person name="Blackwell M."/>
            <person name="Grigoriev I.V."/>
            <person name="Jeffries T.W."/>
        </authorList>
    </citation>
    <scope>NUCLEOTIDE SEQUENCE [LARGE SCALE GENOMIC DNA]</scope>
    <source>
        <strain evidence="6 7">DSM 6958</strain>
    </source>
</reference>
<dbReference type="GO" id="GO:0005507">
    <property type="term" value="F:copper ion binding"/>
    <property type="evidence" value="ECO:0007669"/>
    <property type="project" value="UniProtKB-ARBA"/>
</dbReference>
<dbReference type="InterPro" id="IPR036249">
    <property type="entry name" value="Thioredoxin-like_sf"/>
</dbReference>
<feature type="binding site" evidence="2">
    <location>
        <position position="257"/>
    </location>
    <ligand>
        <name>Cu cation</name>
        <dbReference type="ChEBI" id="CHEBI:23378"/>
    </ligand>
</feature>
<feature type="binding site" evidence="2">
    <location>
        <position position="167"/>
    </location>
    <ligand>
        <name>Cu cation</name>
        <dbReference type="ChEBI" id="CHEBI:23378"/>
    </ligand>
</feature>
<keyword evidence="2" id="KW-0186">Copper</keyword>
<dbReference type="GO" id="GO:0005739">
    <property type="term" value="C:mitochondrion"/>
    <property type="evidence" value="ECO:0007669"/>
    <property type="project" value="GOC"/>
</dbReference>
<proteinExistence type="inferred from homology"/>
<evidence type="ECO:0000313" key="7">
    <source>
        <dbReference type="Proteomes" id="UP000095009"/>
    </source>
</evidence>
<keyword evidence="3" id="KW-1015">Disulfide bond</keyword>
<accession>A0A1E3PCY2</accession>
<organism evidence="6 7">
    <name type="scientific">Nadsonia fulvescens var. elongata DSM 6958</name>
    <dbReference type="NCBI Taxonomy" id="857566"/>
    <lineage>
        <taxon>Eukaryota</taxon>
        <taxon>Fungi</taxon>
        <taxon>Dikarya</taxon>
        <taxon>Ascomycota</taxon>
        <taxon>Saccharomycotina</taxon>
        <taxon>Dipodascomycetes</taxon>
        <taxon>Dipodascales</taxon>
        <taxon>Dipodascales incertae sedis</taxon>
        <taxon>Nadsonia</taxon>
    </lineage>
</organism>
<feature type="disulfide bond" description="Redox-active" evidence="3">
    <location>
        <begin position="167"/>
        <end position="171"/>
    </location>
</feature>
<keyword evidence="2" id="KW-0479">Metal-binding</keyword>
<dbReference type="STRING" id="857566.A0A1E3PCY2"/>
<evidence type="ECO:0000313" key="6">
    <source>
        <dbReference type="EMBL" id="ODQ63273.1"/>
    </source>
</evidence>
<evidence type="ECO:0000256" key="4">
    <source>
        <dbReference type="SAM" id="MobiDB-lite"/>
    </source>
</evidence>
<dbReference type="AlphaFoldDB" id="A0A1E3PCY2"/>
<dbReference type="GO" id="GO:0045454">
    <property type="term" value="P:cell redox homeostasis"/>
    <property type="evidence" value="ECO:0007669"/>
    <property type="project" value="UniProtKB-ARBA"/>
</dbReference>
<dbReference type="InterPro" id="IPR003782">
    <property type="entry name" value="SCO1/SenC"/>
</dbReference>
<keyword evidence="5" id="KW-0472">Membrane</keyword>
<gene>
    <name evidence="6" type="ORF">NADFUDRAFT_84439</name>
</gene>
<protein>
    <submittedName>
        <fullName evidence="6">SCO1 protein</fullName>
    </submittedName>
</protein>
<dbReference type="FunFam" id="3.40.30.10:FF:000013">
    <property type="entry name" value="Blast:Protein SCO1 homolog, mitochondrial"/>
    <property type="match status" value="1"/>
</dbReference>
<dbReference type="SUPFAM" id="SSF52833">
    <property type="entry name" value="Thioredoxin-like"/>
    <property type="match status" value="1"/>
</dbReference>
<dbReference type="Gene3D" id="3.40.30.10">
    <property type="entry name" value="Glutaredoxin"/>
    <property type="match status" value="1"/>
</dbReference>
<evidence type="ECO:0000256" key="2">
    <source>
        <dbReference type="PIRSR" id="PIRSR603782-1"/>
    </source>
</evidence>
<name>A0A1E3PCY2_9ASCO</name>
<evidence type="ECO:0000256" key="3">
    <source>
        <dbReference type="PIRSR" id="PIRSR603782-2"/>
    </source>
</evidence>
<dbReference type="Pfam" id="PF02630">
    <property type="entry name" value="SCO1-SenC"/>
    <property type="match status" value="1"/>
</dbReference>
<evidence type="ECO:0000256" key="5">
    <source>
        <dbReference type="SAM" id="Phobius"/>
    </source>
</evidence>
<dbReference type="EMBL" id="KV454415">
    <property type="protein sequence ID" value="ODQ63273.1"/>
    <property type="molecule type" value="Genomic_DNA"/>
</dbReference>
<sequence>MISKFLSRSSLRTSVFNSSRLQNVTRPFFLNRCSSRFLSTQPPKADGDKEAEPSTGTHGYDSTKPRKPLSRITIGKVSPGEMKRRQVTGFINWKAGIIFVLTGGGLWWFFTSEKGRLARESEAEANRGYGKPLIGGSFNLIDQDGKSFTDKDLLGKFSLVYFGFSLCPDICPDELEKMAVFIDDVNKDGEVMKPVFITCDPARDSPEVLKEYLSEFHPDIVGLTGEYDEIKNVCKKYRVYFSTPPNMKPGQDYLVDHSIFFYLMDPEGKFLDVLGRQYDNVTGPPRIKQMMSEWKPQAVRDAEEASKKKGFFSFLTKN</sequence>
<dbReference type="CDD" id="cd02968">
    <property type="entry name" value="SCO"/>
    <property type="match status" value="1"/>
</dbReference>
<feature type="region of interest" description="Disordered" evidence="4">
    <location>
        <begin position="39"/>
        <end position="67"/>
    </location>
</feature>
<keyword evidence="5" id="KW-0812">Transmembrane</keyword>
<keyword evidence="5" id="KW-1133">Transmembrane helix</keyword>
<dbReference type="GO" id="GO:0033617">
    <property type="term" value="P:mitochondrial respiratory chain complex IV assembly"/>
    <property type="evidence" value="ECO:0007669"/>
    <property type="project" value="TreeGrafter"/>
</dbReference>